<dbReference type="OrthoDB" id="9814952at2"/>
<sequence length="100" mass="11456">MQVIFTPRALQHIENLHAYLTDQASELTADRYVGRIVAYCQRLDVFPLRGTRRDDIIPGLRIIGFEHRVNIAFIATAETVLIEGVFYGGQDYEASFREPE</sequence>
<dbReference type="InterPro" id="IPR007712">
    <property type="entry name" value="RelE/ParE_toxin"/>
</dbReference>
<evidence type="ECO:0000313" key="2">
    <source>
        <dbReference type="EMBL" id="RDJ26124.1"/>
    </source>
</evidence>
<dbReference type="Gene3D" id="3.30.2310.20">
    <property type="entry name" value="RelE-like"/>
    <property type="match status" value="1"/>
</dbReference>
<dbReference type="EMBL" id="QQTP01000004">
    <property type="protein sequence ID" value="RDJ26124.1"/>
    <property type="molecule type" value="Genomic_DNA"/>
</dbReference>
<dbReference type="Pfam" id="PF05016">
    <property type="entry name" value="ParE_toxin"/>
    <property type="match status" value="1"/>
</dbReference>
<organism evidence="2 3">
    <name type="scientific">Bosea caraganae</name>
    <dbReference type="NCBI Taxonomy" id="2763117"/>
    <lineage>
        <taxon>Bacteria</taxon>
        <taxon>Pseudomonadati</taxon>
        <taxon>Pseudomonadota</taxon>
        <taxon>Alphaproteobacteria</taxon>
        <taxon>Hyphomicrobiales</taxon>
        <taxon>Boseaceae</taxon>
        <taxon>Bosea</taxon>
    </lineage>
</organism>
<name>A0A370L7I0_9HYPH</name>
<dbReference type="InterPro" id="IPR035093">
    <property type="entry name" value="RelE/ParE_toxin_dom_sf"/>
</dbReference>
<evidence type="ECO:0000256" key="1">
    <source>
        <dbReference type="ARBA" id="ARBA00022649"/>
    </source>
</evidence>
<dbReference type="RefSeq" id="WP_114829013.1">
    <property type="nucleotide sequence ID" value="NZ_QQTO01000022.1"/>
</dbReference>
<keyword evidence="3" id="KW-1185">Reference proteome</keyword>
<reference evidence="3" key="1">
    <citation type="submission" date="2018-07" db="EMBL/GenBank/DDBJ databases">
        <authorList>
            <person name="Safronova V.I."/>
            <person name="Chirak E.R."/>
            <person name="Sazanova A.L."/>
        </authorList>
    </citation>
    <scope>NUCLEOTIDE SEQUENCE [LARGE SCALE GENOMIC DNA]</scope>
    <source>
        <strain evidence="3">RCAM04685</strain>
    </source>
</reference>
<protein>
    <submittedName>
        <fullName evidence="2">Type II toxin-antitoxin system RelE/ParE family toxin</fullName>
    </submittedName>
</protein>
<comment type="caution">
    <text evidence="2">The sequence shown here is derived from an EMBL/GenBank/DDBJ whole genome shotgun (WGS) entry which is preliminary data.</text>
</comment>
<keyword evidence="1" id="KW-1277">Toxin-antitoxin system</keyword>
<gene>
    <name evidence="2" type="ORF">DWE98_09780</name>
</gene>
<dbReference type="Proteomes" id="UP000255207">
    <property type="component" value="Unassembled WGS sequence"/>
</dbReference>
<dbReference type="AlphaFoldDB" id="A0A370L7I0"/>
<evidence type="ECO:0000313" key="3">
    <source>
        <dbReference type="Proteomes" id="UP000255207"/>
    </source>
</evidence>
<proteinExistence type="predicted"/>
<accession>A0A370L7I0</accession>